<dbReference type="EC" id="2.7.13.3" evidence="3"/>
<evidence type="ECO:0000256" key="8">
    <source>
        <dbReference type="ARBA" id="ARBA00022989"/>
    </source>
</evidence>
<accession>A0A917I0B8</accession>
<comment type="caution">
    <text evidence="11">The sequence shown here is derived from an EMBL/GenBank/DDBJ whole genome shotgun (WGS) entry which is preliminary data.</text>
</comment>
<evidence type="ECO:0000256" key="6">
    <source>
        <dbReference type="ARBA" id="ARBA00022692"/>
    </source>
</evidence>
<evidence type="ECO:0000256" key="3">
    <source>
        <dbReference type="ARBA" id="ARBA00012438"/>
    </source>
</evidence>
<dbReference type="InterPro" id="IPR003594">
    <property type="entry name" value="HATPase_dom"/>
</dbReference>
<sequence>MSINHFSVIDNENEDVASNLKEKCQSCYSQTEHQGRIIDCPLYHTKRRNGKIHNSNGVTFLCCAKTKTTKLFKEKLDALAYAYHDLKIPIESIKTNLKVSEQKRVNRLVHNLTTINGKTIQEVYDLVPQEVLTSDFNSQIPKITEIIKANPKDTALMFLRLAKHNIHMKSEFSIYKKLDRANPSIEKRNHPIHKVLMNVLHSFFVDFSDKDVYVNVGESRSSVHCDYETLQVALYHLIENASKYVKPKSTINIIFKEQDNRINVHFKMTSLHIEEKEYSKLFIEGFSGSEAKKTYKDGEGIGMWRIKQMLELNDFTIEVSPGKEIENLNGFRFSDNEFIIGLKKY</sequence>
<keyword evidence="6" id="KW-0812">Transmembrane</keyword>
<feature type="domain" description="Histidine kinase/HSP90-like ATPase" evidence="10">
    <location>
        <begin position="226"/>
        <end position="323"/>
    </location>
</feature>
<dbReference type="GO" id="GO:0016036">
    <property type="term" value="P:cellular response to phosphate starvation"/>
    <property type="evidence" value="ECO:0007669"/>
    <property type="project" value="TreeGrafter"/>
</dbReference>
<dbReference type="GO" id="GO:0000155">
    <property type="term" value="F:phosphorelay sensor kinase activity"/>
    <property type="evidence" value="ECO:0007669"/>
    <property type="project" value="TreeGrafter"/>
</dbReference>
<dbReference type="InterPro" id="IPR050351">
    <property type="entry name" value="BphY/WalK/GraS-like"/>
</dbReference>
<evidence type="ECO:0000256" key="2">
    <source>
        <dbReference type="ARBA" id="ARBA00004651"/>
    </source>
</evidence>
<evidence type="ECO:0000256" key="5">
    <source>
        <dbReference type="ARBA" id="ARBA00022679"/>
    </source>
</evidence>
<keyword evidence="9" id="KW-0472">Membrane</keyword>
<dbReference type="Proteomes" id="UP000633278">
    <property type="component" value="Unassembled WGS sequence"/>
</dbReference>
<evidence type="ECO:0000313" key="11">
    <source>
        <dbReference type="EMBL" id="GGG98792.1"/>
    </source>
</evidence>
<dbReference type="RefSeq" id="WP_188598828.1">
    <property type="nucleotide sequence ID" value="NZ_BMJW01000002.1"/>
</dbReference>
<keyword evidence="8" id="KW-1133">Transmembrane helix</keyword>
<dbReference type="GO" id="GO:0004721">
    <property type="term" value="F:phosphoprotein phosphatase activity"/>
    <property type="evidence" value="ECO:0007669"/>
    <property type="project" value="TreeGrafter"/>
</dbReference>
<comment type="subcellular location">
    <subcellularLocation>
        <location evidence="2">Cell membrane</location>
        <topology evidence="2">Multi-pass membrane protein</topology>
    </subcellularLocation>
</comment>
<evidence type="ECO:0000256" key="7">
    <source>
        <dbReference type="ARBA" id="ARBA00022777"/>
    </source>
</evidence>
<dbReference type="Gene3D" id="3.30.565.10">
    <property type="entry name" value="Histidine kinase-like ATPase, C-terminal domain"/>
    <property type="match status" value="1"/>
</dbReference>
<dbReference type="EMBL" id="BMJW01000002">
    <property type="protein sequence ID" value="GGG98792.1"/>
    <property type="molecule type" value="Genomic_DNA"/>
</dbReference>
<protein>
    <recommendedName>
        <fullName evidence="3">histidine kinase</fullName>
        <ecNumber evidence="3">2.7.13.3</ecNumber>
    </recommendedName>
</protein>
<keyword evidence="12" id="KW-1185">Reference proteome</keyword>
<evidence type="ECO:0000256" key="9">
    <source>
        <dbReference type="ARBA" id="ARBA00023136"/>
    </source>
</evidence>
<keyword evidence="4" id="KW-1003">Cell membrane</keyword>
<dbReference type="InterPro" id="IPR036890">
    <property type="entry name" value="HATPase_C_sf"/>
</dbReference>
<gene>
    <name evidence="11" type="ORF">GCM10011416_16280</name>
</gene>
<dbReference type="PANTHER" id="PTHR45453">
    <property type="entry name" value="PHOSPHATE REGULON SENSOR PROTEIN PHOR"/>
    <property type="match status" value="1"/>
</dbReference>
<name>A0A917I0B8_9FLAO</name>
<reference evidence="11" key="2">
    <citation type="submission" date="2020-09" db="EMBL/GenBank/DDBJ databases">
        <authorList>
            <person name="Sun Q."/>
            <person name="Zhou Y."/>
        </authorList>
    </citation>
    <scope>NUCLEOTIDE SEQUENCE</scope>
    <source>
        <strain evidence="11">CGMCC 1.15763</strain>
    </source>
</reference>
<evidence type="ECO:0000256" key="4">
    <source>
        <dbReference type="ARBA" id="ARBA00022475"/>
    </source>
</evidence>
<proteinExistence type="predicted"/>
<reference evidence="11" key="1">
    <citation type="journal article" date="2014" name="Int. J. Syst. Evol. Microbiol.">
        <title>Complete genome sequence of Corynebacterium casei LMG S-19264T (=DSM 44701T), isolated from a smear-ripened cheese.</title>
        <authorList>
            <consortium name="US DOE Joint Genome Institute (JGI-PGF)"/>
            <person name="Walter F."/>
            <person name="Albersmeier A."/>
            <person name="Kalinowski J."/>
            <person name="Ruckert C."/>
        </authorList>
    </citation>
    <scope>NUCLEOTIDE SEQUENCE</scope>
    <source>
        <strain evidence="11">CGMCC 1.15763</strain>
    </source>
</reference>
<evidence type="ECO:0000256" key="1">
    <source>
        <dbReference type="ARBA" id="ARBA00000085"/>
    </source>
</evidence>
<keyword evidence="7 11" id="KW-0418">Kinase</keyword>
<evidence type="ECO:0000313" key="12">
    <source>
        <dbReference type="Proteomes" id="UP000633278"/>
    </source>
</evidence>
<evidence type="ECO:0000259" key="10">
    <source>
        <dbReference type="Pfam" id="PF02518"/>
    </source>
</evidence>
<dbReference type="SUPFAM" id="SSF55874">
    <property type="entry name" value="ATPase domain of HSP90 chaperone/DNA topoisomerase II/histidine kinase"/>
    <property type="match status" value="1"/>
</dbReference>
<dbReference type="PANTHER" id="PTHR45453:SF2">
    <property type="entry name" value="HISTIDINE KINASE"/>
    <property type="match status" value="1"/>
</dbReference>
<dbReference type="GO" id="GO:0005886">
    <property type="term" value="C:plasma membrane"/>
    <property type="evidence" value="ECO:0007669"/>
    <property type="project" value="UniProtKB-SubCell"/>
</dbReference>
<dbReference type="Pfam" id="PF02518">
    <property type="entry name" value="HATPase_c"/>
    <property type="match status" value="1"/>
</dbReference>
<comment type="catalytic activity">
    <reaction evidence="1">
        <text>ATP + protein L-histidine = ADP + protein N-phospho-L-histidine.</text>
        <dbReference type="EC" id="2.7.13.3"/>
    </reaction>
</comment>
<keyword evidence="5" id="KW-0808">Transferase</keyword>
<organism evidence="11 12">
    <name type="scientific">Polaribacter pacificus</name>
    <dbReference type="NCBI Taxonomy" id="1775173"/>
    <lineage>
        <taxon>Bacteria</taxon>
        <taxon>Pseudomonadati</taxon>
        <taxon>Bacteroidota</taxon>
        <taxon>Flavobacteriia</taxon>
        <taxon>Flavobacteriales</taxon>
        <taxon>Flavobacteriaceae</taxon>
    </lineage>
</organism>
<dbReference type="AlphaFoldDB" id="A0A917I0B8"/>